<dbReference type="InterPro" id="IPR006555">
    <property type="entry name" value="ATP-dep_Helicase_C"/>
</dbReference>
<keyword evidence="2" id="KW-0067">ATP-binding</keyword>
<organism evidence="2 3">
    <name type="scientific">Pseudidiomarina aestuarii</name>
    <dbReference type="NCBI Taxonomy" id="624146"/>
    <lineage>
        <taxon>Bacteria</taxon>
        <taxon>Pseudomonadati</taxon>
        <taxon>Pseudomonadota</taxon>
        <taxon>Gammaproteobacteria</taxon>
        <taxon>Alteromonadales</taxon>
        <taxon>Idiomarinaceae</taxon>
        <taxon>Pseudidiomarina</taxon>
    </lineage>
</organism>
<gene>
    <name evidence="2" type="ORF">CWE22_10695</name>
</gene>
<dbReference type="InterPro" id="IPR006935">
    <property type="entry name" value="Helicase/UvrB_N"/>
</dbReference>
<dbReference type="AlphaFoldDB" id="A0A7Z6ZS39"/>
<evidence type="ECO:0000313" key="2">
    <source>
        <dbReference type="EMBL" id="RUO39213.1"/>
    </source>
</evidence>
<reference evidence="3" key="1">
    <citation type="journal article" date="2018" name="Front. Microbiol.">
        <title>Genome-Based Analysis Reveals the Taxonomy and Diversity of the Family Idiomarinaceae.</title>
        <authorList>
            <person name="Liu Y."/>
            <person name="Lai Q."/>
            <person name="Shao Z."/>
        </authorList>
    </citation>
    <scope>NUCLEOTIDE SEQUENCE [LARGE SCALE GENOMIC DNA]</scope>
    <source>
        <strain evidence="3">KYW314</strain>
    </source>
</reference>
<evidence type="ECO:0000259" key="1">
    <source>
        <dbReference type="PROSITE" id="PS51192"/>
    </source>
</evidence>
<dbReference type="GO" id="GO:0006139">
    <property type="term" value="P:nucleobase-containing compound metabolic process"/>
    <property type="evidence" value="ECO:0007669"/>
    <property type="project" value="InterPro"/>
</dbReference>
<dbReference type="SMART" id="SM00487">
    <property type="entry name" value="DEXDc"/>
    <property type="match status" value="1"/>
</dbReference>
<dbReference type="SMART" id="SM00491">
    <property type="entry name" value="HELICc2"/>
    <property type="match status" value="1"/>
</dbReference>
<protein>
    <submittedName>
        <fullName evidence="2">DEAD/DEAH box helicase</fullName>
    </submittedName>
</protein>
<dbReference type="InterPro" id="IPR027417">
    <property type="entry name" value="P-loop_NTPase"/>
</dbReference>
<proteinExistence type="predicted"/>
<dbReference type="GO" id="GO:0016818">
    <property type="term" value="F:hydrolase activity, acting on acid anhydrides, in phosphorus-containing anhydrides"/>
    <property type="evidence" value="ECO:0007669"/>
    <property type="project" value="InterPro"/>
</dbReference>
<dbReference type="SUPFAM" id="SSF52540">
    <property type="entry name" value="P-loop containing nucleoside triphosphate hydrolases"/>
    <property type="match status" value="2"/>
</dbReference>
<comment type="caution">
    <text evidence="2">The sequence shown here is derived from an EMBL/GenBank/DDBJ whole genome shotgun (WGS) entry which is preliminary data.</text>
</comment>
<keyword evidence="3" id="KW-1185">Reference proteome</keyword>
<dbReference type="EMBL" id="PIPR01000003">
    <property type="protein sequence ID" value="RUO39213.1"/>
    <property type="molecule type" value="Genomic_DNA"/>
</dbReference>
<dbReference type="RefSeq" id="WP_169931477.1">
    <property type="nucleotide sequence ID" value="NZ_PIPR01000003.1"/>
</dbReference>
<sequence length="848" mass="96890">MPPINFSKRLNSLNQEKPIEPQLIYEGLDRESDVGRLRSSQADVLERWFQSFRHRKDNIIKMHTGEGKTLVGLLLLQSRLIELKLPALYICPNKYLARQVIADASRFGIQTCSFDEESSRLPDEFLDASKILVTYVQKVFNGRSVFKLDKHSVDIGAVVLDDSHSCIDSIKEASTIKLKKNEAAYKEITKIFREELQQQGAGTFLDITSNKTDAILPIPYWAWKDKYDAVLSVLHKYSSDGDLRFTWPLLRDRLELCSAYLSSSSLEISCSISVIDRFGSFNNARSRILMSATTQDDAFFIKGLGFEIESVLNPIEDKTIKWSGEKAVIIPQLISDELDQATVVSTLLSTEHPKFGLVALVPSFKKAEQYKKLGAILPRSEDMYEAIDLLKKGKYEQTLVFANRYDGIDLPDNSCRLLILDGKPFAESLADRYEETCVRTSDVINVRISQRIEQGLGRGVRGEKDFCIIVITNPDLVAFIKGGNTSKYFSSQTLQQIEIGKQIAQFAQEDSNESENPIKVLFATFNQILNRDEDWKSFYVAKMDEIQNDEKTDDEIKIIERLNLEREAEIAIANQDFEKGAKILKEVIKSIQNNDDEKGWLMQKIAFFLVHISRARSIEAQQEAYILNNSLLKPPLEIPHRKLQFGNTGRYELIRKFIKGFSSKMDLRLFCEQLLDSLSWGADSEKFELAVKDLGTALGFKSRRPEKEDKAGPDNLWCADDQSYFLIECKNQVKPDRSAIYKSEAAQFDQHIQWFNTNYNSAQCTKILIIPAIRLSHDAFISEKSFILREKNLVKLKSNFRAFIGDILAHDNPHQISDDVLEDLLNSNQLKVIDFKQRYVEPVKRYVG</sequence>
<dbReference type="PROSITE" id="PS51192">
    <property type="entry name" value="HELICASE_ATP_BIND_1"/>
    <property type="match status" value="1"/>
</dbReference>
<dbReference type="Pfam" id="PF13307">
    <property type="entry name" value="Helicase_C_2"/>
    <property type="match status" value="1"/>
</dbReference>
<dbReference type="GO" id="GO:0004386">
    <property type="term" value="F:helicase activity"/>
    <property type="evidence" value="ECO:0007669"/>
    <property type="project" value="UniProtKB-KW"/>
</dbReference>
<dbReference type="Pfam" id="PF04851">
    <property type="entry name" value="ResIII"/>
    <property type="match status" value="1"/>
</dbReference>
<name>A0A7Z6ZS39_9GAMM</name>
<accession>A0A7Z6ZS39</accession>
<keyword evidence="2" id="KW-0547">Nucleotide-binding</keyword>
<dbReference type="Proteomes" id="UP000287766">
    <property type="component" value="Unassembled WGS sequence"/>
</dbReference>
<dbReference type="Gene3D" id="3.40.50.300">
    <property type="entry name" value="P-loop containing nucleotide triphosphate hydrolases"/>
    <property type="match status" value="2"/>
</dbReference>
<feature type="domain" description="Helicase ATP-binding" evidence="1">
    <location>
        <begin position="49"/>
        <end position="312"/>
    </location>
</feature>
<dbReference type="GO" id="GO:0003677">
    <property type="term" value="F:DNA binding"/>
    <property type="evidence" value="ECO:0007669"/>
    <property type="project" value="InterPro"/>
</dbReference>
<keyword evidence="2" id="KW-0347">Helicase</keyword>
<keyword evidence="2" id="KW-0378">Hydrolase</keyword>
<dbReference type="GO" id="GO:0005524">
    <property type="term" value="F:ATP binding"/>
    <property type="evidence" value="ECO:0007669"/>
    <property type="project" value="InterPro"/>
</dbReference>
<dbReference type="InterPro" id="IPR014001">
    <property type="entry name" value="Helicase_ATP-bd"/>
</dbReference>
<evidence type="ECO:0000313" key="3">
    <source>
        <dbReference type="Proteomes" id="UP000287766"/>
    </source>
</evidence>